<evidence type="ECO:0000256" key="3">
    <source>
        <dbReference type="ARBA" id="ARBA00022692"/>
    </source>
</evidence>
<dbReference type="Pfam" id="PF04011">
    <property type="entry name" value="LemA"/>
    <property type="match status" value="1"/>
</dbReference>
<dbReference type="SUPFAM" id="SSF140478">
    <property type="entry name" value="LemA-like"/>
    <property type="match status" value="1"/>
</dbReference>
<keyword evidence="3" id="KW-0812">Transmembrane</keyword>
<dbReference type="Gene3D" id="1.20.1440.20">
    <property type="entry name" value="LemA-like domain"/>
    <property type="match status" value="1"/>
</dbReference>
<feature type="compositionally biased region" description="Pro residues" evidence="6">
    <location>
        <begin position="200"/>
        <end position="211"/>
    </location>
</feature>
<dbReference type="Proteomes" id="UP000317039">
    <property type="component" value="Chromosome"/>
</dbReference>
<dbReference type="EMBL" id="CP041695">
    <property type="protein sequence ID" value="QDP78231.1"/>
    <property type="molecule type" value="Genomic_DNA"/>
</dbReference>
<reference evidence="7 8" key="1">
    <citation type="submission" date="2019-07" db="EMBL/GenBank/DDBJ databases">
        <title>Complete Genome Sequence and Methylome Analysis of Nocardia otitidis-caviarum NEB252.</title>
        <authorList>
            <person name="Fomenkov A."/>
            <person name="Anton B.P."/>
            <person name="Vincze T."/>
            <person name="Roberts R.J."/>
        </authorList>
    </citation>
    <scope>NUCLEOTIDE SEQUENCE [LARGE SCALE GENOMIC DNA]</scope>
    <source>
        <strain evidence="7 8">NEB252</strain>
    </source>
</reference>
<evidence type="ECO:0000256" key="6">
    <source>
        <dbReference type="SAM" id="MobiDB-lite"/>
    </source>
</evidence>
<dbReference type="GeneID" id="80331797"/>
<evidence type="ECO:0000313" key="8">
    <source>
        <dbReference type="Proteomes" id="UP000317039"/>
    </source>
</evidence>
<accession>A0A516NH52</accession>
<organism evidence="7 8">
    <name type="scientific">Nocardia otitidiscaviarum</name>
    <dbReference type="NCBI Taxonomy" id="1823"/>
    <lineage>
        <taxon>Bacteria</taxon>
        <taxon>Bacillati</taxon>
        <taxon>Actinomycetota</taxon>
        <taxon>Actinomycetes</taxon>
        <taxon>Mycobacteriales</taxon>
        <taxon>Nocardiaceae</taxon>
        <taxon>Nocardia</taxon>
    </lineage>
</organism>
<dbReference type="InterPro" id="IPR023353">
    <property type="entry name" value="LemA-like_dom_sf"/>
</dbReference>
<comment type="similarity">
    <text evidence="2">Belongs to the LemA family.</text>
</comment>
<evidence type="ECO:0000313" key="7">
    <source>
        <dbReference type="EMBL" id="QDP78231.1"/>
    </source>
</evidence>
<dbReference type="PANTHER" id="PTHR34478:SF1">
    <property type="entry name" value="PROTEIN LEMA"/>
    <property type="match status" value="1"/>
</dbReference>
<feature type="region of interest" description="Disordered" evidence="6">
    <location>
        <begin position="191"/>
        <end position="211"/>
    </location>
</feature>
<name>A0A516NH52_9NOCA</name>
<gene>
    <name evidence="7" type="ORF">FOH10_05245</name>
</gene>
<dbReference type="PANTHER" id="PTHR34478">
    <property type="entry name" value="PROTEIN LEMA"/>
    <property type="match status" value="1"/>
</dbReference>
<dbReference type="RefSeq" id="WP_143979845.1">
    <property type="nucleotide sequence ID" value="NZ_CP041695.1"/>
</dbReference>
<evidence type="ECO:0000256" key="1">
    <source>
        <dbReference type="ARBA" id="ARBA00004167"/>
    </source>
</evidence>
<evidence type="ECO:0000256" key="2">
    <source>
        <dbReference type="ARBA" id="ARBA00008854"/>
    </source>
</evidence>
<keyword evidence="5" id="KW-0472">Membrane</keyword>
<dbReference type="AlphaFoldDB" id="A0A516NH52"/>
<sequence length="211" mass="23668">MAVAFVLLLLVVMVVLIVVFSAYNTFVRQRHMIEEAWRQVDVELQRRHDLIPNLVDTARIAAGFEQQAMSAVVNARSAAVRARQASDVGRGRQGQLESELSGALHGFLGLAESYPQLRSNQNFLYLQRQLAETEDRIAAGRRFFNGNVRQYNTRLQTVPSSLFASMFSFAPAEYFEIADARARQAPQIGGLWNRGNQVQPPYPPQSLPPAH</sequence>
<dbReference type="InterPro" id="IPR007156">
    <property type="entry name" value="MamQ_LemA"/>
</dbReference>
<protein>
    <submittedName>
        <fullName evidence="7">LemA family protein</fullName>
    </submittedName>
</protein>
<proteinExistence type="inferred from homology"/>
<evidence type="ECO:0000256" key="4">
    <source>
        <dbReference type="ARBA" id="ARBA00022989"/>
    </source>
</evidence>
<keyword evidence="4" id="KW-1133">Transmembrane helix</keyword>
<evidence type="ECO:0000256" key="5">
    <source>
        <dbReference type="ARBA" id="ARBA00023136"/>
    </source>
</evidence>
<dbReference type="KEGG" id="nod:FOH10_05245"/>
<dbReference type="GO" id="GO:0016020">
    <property type="term" value="C:membrane"/>
    <property type="evidence" value="ECO:0007669"/>
    <property type="project" value="UniProtKB-SubCell"/>
</dbReference>
<comment type="subcellular location">
    <subcellularLocation>
        <location evidence="1">Membrane</location>
        <topology evidence="1">Single-pass membrane protein</topology>
    </subcellularLocation>
</comment>